<evidence type="ECO:0000259" key="6">
    <source>
        <dbReference type="PROSITE" id="PS51457"/>
    </source>
</evidence>
<name>A0AAN8WUI8_HALRR</name>
<dbReference type="Gene3D" id="3.30.710.10">
    <property type="entry name" value="Potassium Channel Kv1.1, Chain A"/>
    <property type="match status" value="1"/>
</dbReference>
<feature type="domain" description="BTB" evidence="5">
    <location>
        <begin position="85"/>
        <end position="150"/>
    </location>
</feature>
<dbReference type="InterPro" id="IPR051095">
    <property type="entry name" value="Dros_DevTransReg"/>
</dbReference>
<evidence type="ECO:0000256" key="1">
    <source>
        <dbReference type="ARBA" id="ARBA00022499"/>
    </source>
</evidence>
<dbReference type="PANTHER" id="PTHR23110:SF98">
    <property type="entry name" value="PRE-LOLA-G, ISOFORM C-RELATED"/>
    <property type="match status" value="1"/>
</dbReference>
<dbReference type="Pfam" id="PF10523">
    <property type="entry name" value="BEN"/>
    <property type="match status" value="1"/>
</dbReference>
<keyword evidence="1" id="KW-1017">Isopeptide bond</keyword>
<dbReference type="EMBL" id="JAXCGZ010017156">
    <property type="protein sequence ID" value="KAK7068673.1"/>
    <property type="molecule type" value="Genomic_DNA"/>
</dbReference>
<evidence type="ECO:0000256" key="3">
    <source>
        <dbReference type="ARBA" id="ARBA00023242"/>
    </source>
</evidence>
<evidence type="ECO:0008006" key="9">
    <source>
        <dbReference type="Google" id="ProtNLM"/>
    </source>
</evidence>
<dbReference type="SUPFAM" id="SSF54695">
    <property type="entry name" value="POZ domain"/>
    <property type="match status" value="1"/>
</dbReference>
<feature type="region of interest" description="Disordered" evidence="4">
    <location>
        <begin position="396"/>
        <end position="503"/>
    </location>
</feature>
<sequence>MGIGTFQQSYFGDSPFGKEISVAMKQRTDQSGFSTPRHLFTYWCLSLGWKTVAIMEEEMIALRWNNHLSTLSQLLYSLREEETLIDATLACDGRLFPAHKFVLSMCSDYFKEMFTSNPCKHPIVFMKDVRSEDMEALLDFMYRGVVHIPQESLSGLLKTAEGLQIRGLGLFAREAASEIPPTSSSERSVVTGALEPSVLMSPERKRPYEMDHSEASLVNFSDGDLDDSILHTPAPAKKVKSSSNNDDSMNTPASIPELPRDSDDMLDLGGNIRIHSSDYFKFRRTNANRYINDLLRYFFPVEVLASSSLTGGECFANKGKGPSNKNQLDPCIIRVITHDAIRNFPNINEKKVRNAIRRKLNTESRIWRSQEKFGIPVRRNYVQRRKSRFESPRALVSIEKSDREKDKGPAMVTPNVTMEKAPSKDHRRSYSSPVQQVQQMSDKDGNKRDGETPTPSSSTSYFARQEKQTPPTRVTEQHQGSNSATPTPVATPSLPSASSSPVTTVDKTFKICHEMVKAEIPSAAQYLPQEYTYPSVMPPHVSQAYLPHHMAAADPTYLRRLEMSQGAPHPATISYTYPHATLPTSESLEPSLHM</sequence>
<dbReference type="Gene3D" id="1.10.10.2590">
    <property type="entry name" value="BEN domain"/>
    <property type="match status" value="1"/>
</dbReference>
<evidence type="ECO:0000259" key="5">
    <source>
        <dbReference type="PROSITE" id="PS50097"/>
    </source>
</evidence>
<feature type="compositionally biased region" description="Polar residues" evidence="4">
    <location>
        <begin position="430"/>
        <end position="440"/>
    </location>
</feature>
<organism evidence="7 8">
    <name type="scientific">Halocaridina rubra</name>
    <name type="common">Hawaiian red shrimp</name>
    <dbReference type="NCBI Taxonomy" id="373956"/>
    <lineage>
        <taxon>Eukaryota</taxon>
        <taxon>Metazoa</taxon>
        <taxon>Ecdysozoa</taxon>
        <taxon>Arthropoda</taxon>
        <taxon>Crustacea</taxon>
        <taxon>Multicrustacea</taxon>
        <taxon>Malacostraca</taxon>
        <taxon>Eumalacostraca</taxon>
        <taxon>Eucarida</taxon>
        <taxon>Decapoda</taxon>
        <taxon>Pleocyemata</taxon>
        <taxon>Caridea</taxon>
        <taxon>Atyoidea</taxon>
        <taxon>Atyidae</taxon>
        <taxon>Halocaridina</taxon>
    </lineage>
</organism>
<proteinExistence type="predicted"/>
<feature type="compositionally biased region" description="Basic and acidic residues" evidence="4">
    <location>
        <begin position="399"/>
        <end position="408"/>
    </location>
</feature>
<dbReference type="GO" id="GO:0006357">
    <property type="term" value="P:regulation of transcription by RNA polymerase II"/>
    <property type="evidence" value="ECO:0007669"/>
    <property type="project" value="TreeGrafter"/>
</dbReference>
<dbReference type="PANTHER" id="PTHR23110">
    <property type="entry name" value="BTB DOMAIN TRANSCRIPTION FACTOR"/>
    <property type="match status" value="1"/>
</dbReference>
<feature type="compositionally biased region" description="Basic and acidic residues" evidence="4">
    <location>
        <begin position="441"/>
        <end position="451"/>
    </location>
</feature>
<reference evidence="7 8" key="1">
    <citation type="submission" date="2023-11" db="EMBL/GenBank/DDBJ databases">
        <title>Halocaridina rubra genome assembly.</title>
        <authorList>
            <person name="Smith C."/>
        </authorList>
    </citation>
    <scope>NUCLEOTIDE SEQUENCE [LARGE SCALE GENOMIC DNA]</scope>
    <source>
        <strain evidence="7">EP-1</strain>
        <tissue evidence="7">Whole</tissue>
    </source>
</reference>
<dbReference type="PROSITE" id="PS50097">
    <property type="entry name" value="BTB"/>
    <property type="match status" value="1"/>
</dbReference>
<comment type="caution">
    <text evidence="7">The sequence shown here is derived from an EMBL/GenBank/DDBJ whole genome shotgun (WGS) entry which is preliminary data.</text>
</comment>
<dbReference type="AlphaFoldDB" id="A0AAN8WUI8"/>
<dbReference type="GO" id="GO:0003677">
    <property type="term" value="F:DNA binding"/>
    <property type="evidence" value="ECO:0007669"/>
    <property type="project" value="InterPro"/>
</dbReference>
<dbReference type="Proteomes" id="UP001381693">
    <property type="component" value="Unassembled WGS sequence"/>
</dbReference>
<keyword evidence="3" id="KW-0539">Nucleus</keyword>
<dbReference type="SMART" id="SM00225">
    <property type="entry name" value="BTB"/>
    <property type="match status" value="1"/>
</dbReference>
<protein>
    <recommendedName>
        <fullName evidence="9">BTB domain-containing protein</fullName>
    </recommendedName>
</protein>
<feature type="domain" description="BEN" evidence="6">
    <location>
        <begin position="269"/>
        <end position="367"/>
    </location>
</feature>
<dbReference type="CDD" id="cd18315">
    <property type="entry name" value="BTB_POZ_BAB-like"/>
    <property type="match status" value="1"/>
</dbReference>
<accession>A0AAN8WUI8</accession>
<feature type="compositionally biased region" description="Low complexity" evidence="4">
    <location>
        <begin position="483"/>
        <end position="503"/>
    </location>
</feature>
<dbReference type="GO" id="GO:0005634">
    <property type="term" value="C:nucleus"/>
    <property type="evidence" value="ECO:0007669"/>
    <property type="project" value="TreeGrafter"/>
</dbReference>
<keyword evidence="8" id="KW-1185">Reference proteome</keyword>
<gene>
    <name evidence="7" type="ORF">SK128_004705</name>
</gene>
<feature type="compositionally biased region" description="Polar residues" evidence="4">
    <location>
        <begin position="453"/>
        <end position="482"/>
    </location>
</feature>
<dbReference type="Pfam" id="PF00651">
    <property type="entry name" value="BTB"/>
    <property type="match status" value="1"/>
</dbReference>
<evidence type="ECO:0000313" key="8">
    <source>
        <dbReference type="Proteomes" id="UP001381693"/>
    </source>
</evidence>
<feature type="region of interest" description="Disordered" evidence="4">
    <location>
        <begin position="235"/>
        <end position="262"/>
    </location>
</feature>
<dbReference type="InterPro" id="IPR011333">
    <property type="entry name" value="SKP1/BTB/POZ_sf"/>
</dbReference>
<dbReference type="PROSITE" id="PS51457">
    <property type="entry name" value="BEN"/>
    <property type="match status" value="1"/>
</dbReference>
<evidence type="ECO:0000256" key="2">
    <source>
        <dbReference type="ARBA" id="ARBA00022843"/>
    </source>
</evidence>
<dbReference type="InterPro" id="IPR000210">
    <property type="entry name" value="BTB/POZ_dom"/>
</dbReference>
<dbReference type="InterPro" id="IPR018379">
    <property type="entry name" value="BEN_domain"/>
</dbReference>
<evidence type="ECO:0000313" key="7">
    <source>
        <dbReference type="EMBL" id="KAK7068673.1"/>
    </source>
</evidence>
<dbReference type="SMART" id="SM01025">
    <property type="entry name" value="BEN"/>
    <property type="match status" value="1"/>
</dbReference>
<evidence type="ECO:0000256" key="4">
    <source>
        <dbReference type="SAM" id="MobiDB-lite"/>
    </source>
</evidence>
<keyword evidence="2" id="KW-0832">Ubl conjugation</keyword>